<feature type="compositionally biased region" description="Basic and acidic residues" evidence="8">
    <location>
        <begin position="114"/>
        <end position="123"/>
    </location>
</feature>
<evidence type="ECO:0000256" key="5">
    <source>
        <dbReference type="ARBA" id="ARBA00023125"/>
    </source>
</evidence>
<dbReference type="PROSITE" id="PS50884">
    <property type="entry name" value="ZF_DOF_2"/>
    <property type="match status" value="1"/>
</dbReference>
<dbReference type="AlphaFoldDB" id="A0A0C9QT12"/>
<dbReference type="GO" id="GO:0003677">
    <property type="term" value="F:DNA binding"/>
    <property type="evidence" value="ECO:0007669"/>
    <property type="project" value="UniProtKB-KW"/>
</dbReference>
<evidence type="ECO:0000256" key="7">
    <source>
        <dbReference type="ARBA" id="ARBA00023242"/>
    </source>
</evidence>
<feature type="compositionally biased region" description="Acidic residues" evidence="8">
    <location>
        <begin position="81"/>
        <end position="90"/>
    </location>
</feature>
<dbReference type="InterPro" id="IPR003851">
    <property type="entry name" value="Znf_Dof"/>
</dbReference>
<dbReference type="InterPro" id="IPR045174">
    <property type="entry name" value="Dof"/>
</dbReference>
<dbReference type="PROSITE" id="PS01361">
    <property type="entry name" value="ZF_DOF_1"/>
    <property type="match status" value="1"/>
</dbReference>
<keyword evidence="2" id="KW-0863">Zinc-finger</keyword>
<accession>A0A0C9QT12</accession>
<keyword evidence="6" id="KW-0804">Transcription</keyword>
<dbReference type="PANTHER" id="PTHR31089:SF1">
    <property type="entry name" value="CYCLIC DOF FACTOR 3"/>
    <property type="match status" value="1"/>
</dbReference>
<dbReference type="GO" id="GO:0003700">
    <property type="term" value="F:DNA-binding transcription factor activity"/>
    <property type="evidence" value="ECO:0007669"/>
    <property type="project" value="InterPro"/>
</dbReference>
<proteinExistence type="predicted"/>
<evidence type="ECO:0000256" key="3">
    <source>
        <dbReference type="ARBA" id="ARBA00022833"/>
    </source>
</evidence>
<feature type="region of interest" description="Disordered" evidence="8">
    <location>
        <begin position="47"/>
        <end position="123"/>
    </location>
</feature>
<organism evidence="10">
    <name type="scientific">Wollemia nobilis</name>
    <dbReference type="NCBI Taxonomy" id="56998"/>
    <lineage>
        <taxon>Eukaryota</taxon>
        <taxon>Viridiplantae</taxon>
        <taxon>Streptophyta</taxon>
        <taxon>Embryophyta</taxon>
        <taxon>Tracheophyta</taxon>
        <taxon>Spermatophyta</taxon>
        <taxon>Pinopsida</taxon>
        <taxon>Pinidae</taxon>
        <taxon>Conifers II</taxon>
        <taxon>Araucariales</taxon>
        <taxon>Araucariaceae</taxon>
        <taxon>Wollemia</taxon>
    </lineage>
</organism>
<evidence type="ECO:0000313" key="10">
    <source>
        <dbReference type="EMBL" id="JAG87865.1"/>
    </source>
</evidence>
<dbReference type="PANTHER" id="PTHR31089">
    <property type="entry name" value="CYCLIC DOF FACTOR 2"/>
    <property type="match status" value="1"/>
</dbReference>
<evidence type="ECO:0000256" key="6">
    <source>
        <dbReference type="ARBA" id="ARBA00023163"/>
    </source>
</evidence>
<evidence type="ECO:0000256" key="1">
    <source>
        <dbReference type="ARBA" id="ARBA00022723"/>
    </source>
</evidence>
<keyword evidence="4" id="KW-0805">Transcription regulation</keyword>
<keyword evidence="3" id="KW-0862">Zinc</keyword>
<dbReference type="GO" id="GO:0008270">
    <property type="term" value="F:zinc ion binding"/>
    <property type="evidence" value="ECO:0007669"/>
    <property type="project" value="UniProtKB-KW"/>
</dbReference>
<reference evidence="10" key="1">
    <citation type="submission" date="2015-02" db="EMBL/GenBank/DDBJ databases">
        <title>A transcriptome of Wollemia nobilis - a relic of Gondwana.</title>
        <authorList>
            <person name="Chia J.Y."/>
            <person name="Leong Y.S."/>
            <person name="Abdul Karim S."/>
            <person name="Wan Azmi N."/>
            <person name="Hercus R."/>
            <person name="Croft L."/>
        </authorList>
    </citation>
    <scope>NUCLEOTIDE SEQUENCE</scope>
    <source>
        <strain evidence="10">MaeBrown</strain>
        <tissue evidence="10">Leaf</tissue>
    </source>
</reference>
<evidence type="ECO:0000259" key="9">
    <source>
        <dbReference type="PROSITE" id="PS50884"/>
    </source>
</evidence>
<keyword evidence="5" id="KW-0238">DNA-binding</keyword>
<feature type="domain" description="Dof-type" evidence="9">
    <location>
        <begin position="128"/>
        <end position="182"/>
    </location>
</feature>
<keyword evidence="7" id="KW-0539">Nucleus</keyword>
<dbReference type="EMBL" id="GCHU01010957">
    <property type="protein sequence ID" value="JAG87865.1"/>
    <property type="molecule type" value="Transcribed_RNA"/>
</dbReference>
<keyword evidence="1" id="KW-0479">Metal-binding</keyword>
<feature type="region of interest" description="Disordered" evidence="8">
    <location>
        <begin position="444"/>
        <end position="504"/>
    </location>
</feature>
<protein>
    <submittedName>
        <fullName evidence="10">TSA: Wollemia nobilis Ref_Wollemi_Transcript_11014_2397 transcribed RNA sequence</fullName>
    </submittedName>
</protein>
<sequence length="504" mass="53691">MVNGCMMANGCLEKDKEKGFDPGFKLFGKTIPVCGYSFNGIEVESKPSVAAGESESKQEQEEEPIVVESSSSPEFNKDNEEGSLESEEEEVRSGSEVENRKDGEDDDNSNSEGKNGEKPVLKKPDKLLPCPRCESMDTKFCYYNNYNVNQPRHFCKNCQRYWTAGGTLRNVPVGAGRRKNKHSAAAAAASSHYRQIRSASETAAVAALGVRTDDPDGVMIPCALPAPCVRPLKLGGSRIQVLPLDILDSGSVAAAASTVGSGSVSASTVLNFGPDGRSNKIITGDGEQMDWQQQQQHNRDEISCGSSVTGDRDAIGHMNPPSQPHGDALKWPNGVAGAPFFAGPWSYAWNFAAPGPWAPMSWPVVSRSQFGGWATAPWIAAPWAAAATTTYNSAEPAPASDCGSPTLGKRAQCEPEGKTPNGCLWVPKTLRIDDPGEAAKSSIWTTLGVGNKPESPISGGGMFKAFQPKSDSSKNSPLKPEPASQALRANPAAFSRSLSFQESN</sequence>
<evidence type="ECO:0000256" key="4">
    <source>
        <dbReference type="ARBA" id="ARBA00023015"/>
    </source>
</evidence>
<name>A0A0C9QT12_9CONI</name>
<dbReference type="Pfam" id="PF02701">
    <property type="entry name" value="Zn_ribbon_Dof"/>
    <property type="match status" value="1"/>
</dbReference>
<evidence type="ECO:0000256" key="2">
    <source>
        <dbReference type="ARBA" id="ARBA00022771"/>
    </source>
</evidence>
<feature type="compositionally biased region" description="Basic and acidic residues" evidence="8">
    <location>
        <begin position="91"/>
        <end position="103"/>
    </location>
</feature>
<evidence type="ECO:0000256" key="8">
    <source>
        <dbReference type="SAM" id="MobiDB-lite"/>
    </source>
</evidence>